<feature type="repeat" description="WD" evidence="3">
    <location>
        <begin position="201"/>
        <end position="242"/>
    </location>
</feature>
<reference evidence="4 5" key="1">
    <citation type="journal article" date="2013" name="Curr. Biol.">
        <title>The Genome of the Foraminiferan Reticulomyxa filosa.</title>
        <authorList>
            <person name="Glockner G."/>
            <person name="Hulsmann N."/>
            <person name="Schleicher M."/>
            <person name="Noegel A.A."/>
            <person name="Eichinger L."/>
            <person name="Gallinger C."/>
            <person name="Pawlowski J."/>
            <person name="Sierra R."/>
            <person name="Euteneuer U."/>
            <person name="Pillet L."/>
            <person name="Moustafa A."/>
            <person name="Platzer M."/>
            <person name="Groth M."/>
            <person name="Szafranski K."/>
            <person name="Schliwa M."/>
        </authorList>
    </citation>
    <scope>NUCLEOTIDE SEQUENCE [LARGE SCALE GENOMIC DNA]</scope>
</reference>
<evidence type="ECO:0000256" key="3">
    <source>
        <dbReference type="PROSITE-ProRule" id="PRU00221"/>
    </source>
</evidence>
<keyword evidence="1 3" id="KW-0853">WD repeat</keyword>
<dbReference type="SUPFAM" id="SSF141571">
    <property type="entry name" value="Pentapeptide repeat-like"/>
    <property type="match status" value="1"/>
</dbReference>
<dbReference type="AlphaFoldDB" id="X6LEQ1"/>
<protein>
    <submittedName>
        <fullName evidence="4">Uncharacterized protein</fullName>
    </submittedName>
</protein>
<keyword evidence="5" id="KW-1185">Reference proteome</keyword>
<dbReference type="Proteomes" id="UP000023152">
    <property type="component" value="Unassembled WGS sequence"/>
</dbReference>
<dbReference type="PROSITE" id="PS00678">
    <property type="entry name" value="WD_REPEATS_1"/>
    <property type="match status" value="2"/>
</dbReference>
<dbReference type="PROSITE" id="PS50082">
    <property type="entry name" value="WD_REPEATS_2"/>
    <property type="match status" value="2"/>
</dbReference>
<comment type="caution">
    <text evidence="4">The sequence shown here is derived from an EMBL/GenBank/DDBJ whole genome shotgun (WGS) entry which is preliminary data.</text>
</comment>
<dbReference type="Pfam" id="PF00805">
    <property type="entry name" value="Pentapeptide"/>
    <property type="match status" value="1"/>
</dbReference>
<dbReference type="EMBL" id="ASPP01042767">
    <property type="protein sequence ID" value="ETN99835.1"/>
    <property type="molecule type" value="Genomic_DNA"/>
</dbReference>
<dbReference type="SUPFAM" id="SSF50978">
    <property type="entry name" value="WD40 repeat-like"/>
    <property type="match status" value="1"/>
</dbReference>
<dbReference type="InterPro" id="IPR019775">
    <property type="entry name" value="WD40_repeat_CS"/>
</dbReference>
<feature type="non-terminal residue" evidence="4">
    <location>
        <position position="304"/>
    </location>
</feature>
<dbReference type="Gene3D" id="2.130.10.10">
    <property type="entry name" value="YVTN repeat-like/Quinoprotein amine dehydrogenase"/>
    <property type="match status" value="1"/>
</dbReference>
<dbReference type="Gene3D" id="2.160.20.80">
    <property type="entry name" value="E3 ubiquitin-protein ligase SopA"/>
    <property type="match status" value="1"/>
</dbReference>
<evidence type="ECO:0000313" key="4">
    <source>
        <dbReference type="EMBL" id="ETN99835.1"/>
    </source>
</evidence>
<gene>
    <name evidence="4" type="ORF">RFI_37632</name>
</gene>
<dbReference type="OrthoDB" id="2096344at2759"/>
<feature type="repeat" description="WD" evidence="3">
    <location>
        <begin position="243"/>
        <end position="284"/>
    </location>
</feature>
<keyword evidence="2" id="KW-0677">Repeat</keyword>
<dbReference type="InterPro" id="IPR001680">
    <property type="entry name" value="WD40_rpt"/>
</dbReference>
<evidence type="ECO:0000256" key="1">
    <source>
        <dbReference type="ARBA" id="ARBA00022574"/>
    </source>
</evidence>
<proteinExistence type="predicted"/>
<dbReference type="InterPro" id="IPR001646">
    <property type="entry name" value="5peptide_repeat"/>
</dbReference>
<dbReference type="InterPro" id="IPR036322">
    <property type="entry name" value="WD40_repeat_dom_sf"/>
</dbReference>
<evidence type="ECO:0000256" key="2">
    <source>
        <dbReference type="ARBA" id="ARBA00022737"/>
    </source>
</evidence>
<dbReference type="PROSITE" id="PS50294">
    <property type="entry name" value="WD_REPEATS_REGION"/>
    <property type="match status" value="2"/>
</dbReference>
<evidence type="ECO:0000313" key="5">
    <source>
        <dbReference type="Proteomes" id="UP000023152"/>
    </source>
</evidence>
<dbReference type="PANTHER" id="PTHR19879:SF9">
    <property type="entry name" value="TRANSCRIPTION INITIATION FACTOR TFIID SUBUNIT 5"/>
    <property type="match status" value="1"/>
</dbReference>
<accession>X6LEQ1</accession>
<organism evidence="4 5">
    <name type="scientific">Reticulomyxa filosa</name>
    <dbReference type="NCBI Taxonomy" id="46433"/>
    <lineage>
        <taxon>Eukaryota</taxon>
        <taxon>Sar</taxon>
        <taxon>Rhizaria</taxon>
        <taxon>Retaria</taxon>
        <taxon>Foraminifera</taxon>
        <taxon>Monothalamids</taxon>
        <taxon>Reticulomyxidae</taxon>
        <taxon>Reticulomyxa</taxon>
    </lineage>
</organism>
<dbReference type="PANTHER" id="PTHR19879">
    <property type="entry name" value="TRANSCRIPTION INITIATION FACTOR TFIID"/>
    <property type="match status" value="1"/>
</dbReference>
<dbReference type="SMART" id="SM00320">
    <property type="entry name" value="WD40"/>
    <property type="match status" value="2"/>
</dbReference>
<dbReference type="InterPro" id="IPR015943">
    <property type="entry name" value="WD40/YVTN_repeat-like_dom_sf"/>
</dbReference>
<name>X6LEQ1_RETFI</name>
<sequence length="304" mass="34507">MKMIIRLRKHAIVAKYVLRRIGDNKYQFLHKSCQEYYAAQKIVLDIVSWKPSLDSADISNQQFQQQFEAHVPNLSINFKLLNEKASVIKFIADRIYDIGPIFTNLKSRLFRIIEASKTNEKVSIAAANAVTILNSGGISLHRQNWKNIKIPNAILDRAFLDGTNFKDANLDNVSFFQSLLNNTNFSNASMNGIYFGEYAYLEGHAGIIYEARLSPDNSKIVSCSHDKTVRIWDMLSGRQIHKLQGHLHAIYEAKFSPDGTKVVSCSNDNTIRIWDVSSGHEILKLTAQANWVKRAQFSPDNSKV</sequence>
<dbReference type="Pfam" id="PF00400">
    <property type="entry name" value="WD40"/>
    <property type="match status" value="2"/>
</dbReference>